<dbReference type="InterPro" id="IPR018578">
    <property type="entry name" value="Restrct_endonuc_II_BstXI"/>
</dbReference>
<dbReference type="Pfam" id="PF09552">
    <property type="entry name" value="RE_BstXI"/>
    <property type="match status" value="1"/>
</dbReference>
<name>F1KM53_PSEFL</name>
<organism evidence="1">
    <name type="scientific">Pseudomonas fluorescens</name>
    <dbReference type="NCBI Taxonomy" id="294"/>
    <lineage>
        <taxon>Bacteria</taxon>
        <taxon>Pseudomonadati</taxon>
        <taxon>Pseudomonadota</taxon>
        <taxon>Gammaproteobacteria</taxon>
        <taxon>Pseudomonadales</taxon>
        <taxon>Pseudomonadaceae</taxon>
        <taxon>Pseudomonas</taxon>
    </lineage>
</organism>
<sequence>MRGRPPKLPKLLDRKIYKTGQTRGADDDVIYQNRVSRNSTVLIPYLLWEQGAAPPPGEENFANGFITLVPPLHYFGTVNIDAELEMRGLEIGVNALVFYQTRTEWNVNNPENLGWEPAENRISPLGGQYVARIAATTALDNGEKIIRGFTTSKVKGAGIRLFEYAGEKDIRACRLQLEALFWMCRDSTEVAIINGMTAQDALSRSTYNAAECQKYDLLDLNRLHEARIINTDGRTICPLCLEELSGEGFLSRLEQAEGREVHDLTVTKLNLFHISELRFGVYNHKPYNLGWGHHHCNVVVKDSGIIETLQWMYEVVHRNINDGHFAPENNPN</sequence>
<protein>
    <submittedName>
        <fullName evidence="1">PflMI</fullName>
    </submittedName>
</protein>
<dbReference type="EMBL" id="JF432061">
    <property type="protein sequence ID" value="ADZ31428.3"/>
    <property type="molecule type" value="Genomic_DNA"/>
</dbReference>
<reference evidence="1" key="1">
    <citation type="submission" date="2012-06" db="EMBL/GenBank/DDBJ databases">
        <title>PflMI RM system.</title>
        <authorList>
            <person name="Nwankwo D.O."/>
            <person name="Zhu Z."/>
        </authorList>
    </citation>
    <scope>NUCLEOTIDE SEQUENCE</scope>
    <source>
        <strain evidence="1">NEB 375</strain>
    </source>
</reference>
<dbReference type="AlphaFoldDB" id="F1KM53"/>
<gene>
    <name evidence="1" type="primary">pflMIR</name>
</gene>
<accession>F1KM53</accession>
<proteinExistence type="predicted"/>
<evidence type="ECO:0000313" key="1">
    <source>
        <dbReference type="EMBL" id="ADZ31428.3"/>
    </source>
</evidence>